<dbReference type="Proteomes" id="UP001281761">
    <property type="component" value="Unassembled WGS sequence"/>
</dbReference>
<reference evidence="1 2" key="1">
    <citation type="journal article" date="2022" name="bioRxiv">
        <title>Genomics of Preaxostyla Flagellates Illuminates Evolutionary Transitions and the Path Towards Mitochondrial Loss.</title>
        <authorList>
            <person name="Novak L.V.F."/>
            <person name="Treitli S.C."/>
            <person name="Pyrih J."/>
            <person name="Halakuc P."/>
            <person name="Pipaliya S.V."/>
            <person name="Vacek V."/>
            <person name="Brzon O."/>
            <person name="Soukal P."/>
            <person name="Eme L."/>
            <person name="Dacks J.B."/>
            <person name="Karnkowska A."/>
            <person name="Elias M."/>
            <person name="Hampl V."/>
        </authorList>
    </citation>
    <scope>NUCLEOTIDE SEQUENCE [LARGE SCALE GENOMIC DNA]</scope>
    <source>
        <strain evidence="1">NAU3</strain>
        <tissue evidence="1">Gut</tissue>
    </source>
</reference>
<sequence>MSNESENHFLEWDDDSSEELDDPSEIFLSLVNMVKAGVHFDSSLEEKARSFIHFVTPTCATRSEVYVIMQQLTPSADYSSEPFIDNCFVLLSSPNEGIVQATLSLLTHLACLASRSLRYAMMAHYRVISRIVDVVTPHLIPLSSSEDLHDNVLQLLTACFRIASYSSLFSRETVTDDEMEDFRETVYDEGIAPSVAYLDFICRNRSFFTFSEYSDDYMEFLATLIDIALFEDKTHLTVSKLPISHVLISLFDIVEDRFIISEALSTIFSAFHNAGQKDRKTIERSKQVTRTLSEEGFCDFLHPFLIRSSDSAAVQRLTVCLTI</sequence>
<protein>
    <recommendedName>
        <fullName evidence="3">SPIN90/Ldb17 leucine-rich domain-containing protein</fullName>
    </recommendedName>
</protein>
<dbReference type="SUPFAM" id="SSF48371">
    <property type="entry name" value="ARM repeat"/>
    <property type="match status" value="1"/>
</dbReference>
<proteinExistence type="predicted"/>
<accession>A0ABQ9WTZ9</accession>
<evidence type="ECO:0008006" key="3">
    <source>
        <dbReference type="Google" id="ProtNLM"/>
    </source>
</evidence>
<organism evidence="1 2">
    <name type="scientific">Blattamonas nauphoetae</name>
    <dbReference type="NCBI Taxonomy" id="2049346"/>
    <lineage>
        <taxon>Eukaryota</taxon>
        <taxon>Metamonada</taxon>
        <taxon>Preaxostyla</taxon>
        <taxon>Oxymonadida</taxon>
        <taxon>Blattamonas</taxon>
    </lineage>
</organism>
<gene>
    <name evidence="1" type="ORF">BLNAU_22488</name>
</gene>
<dbReference type="InterPro" id="IPR016024">
    <property type="entry name" value="ARM-type_fold"/>
</dbReference>
<dbReference type="EMBL" id="JARBJD010000397">
    <property type="protein sequence ID" value="KAK2942594.1"/>
    <property type="molecule type" value="Genomic_DNA"/>
</dbReference>
<keyword evidence="2" id="KW-1185">Reference proteome</keyword>
<evidence type="ECO:0000313" key="1">
    <source>
        <dbReference type="EMBL" id="KAK2942594.1"/>
    </source>
</evidence>
<comment type="caution">
    <text evidence="1">The sequence shown here is derived from an EMBL/GenBank/DDBJ whole genome shotgun (WGS) entry which is preliminary data.</text>
</comment>
<evidence type="ECO:0000313" key="2">
    <source>
        <dbReference type="Proteomes" id="UP001281761"/>
    </source>
</evidence>
<name>A0ABQ9WTZ9_9EUKA</name>